<dbReference type="EMBL" id="MNAD01001636">
    <property type="protein sequence ID" value="OJT02998.1"/>
    <property type="molecule type" value="Genomic_DNA"/>
</dbReference>
<sequence length="310" mass="35329">MGKCNAATSSEFKYPDNFIPVKGRSWQVYCKICTPPDRAQGQPMTIAAAVRHERENAKHKAKLAEAALWDFAIEPECDWTTPHVPAGESAWDYDYSSERVNAYVHFWMDGIATAERGETPTHMDVFITRYDKQYQEENWPDKFEDWTEEEEEWPLEDFDGIPGHWYQGGSFYPWSDGYDLTGWEEELGMHSHTAESLAMLGPYCPEDATAAGAFWPEDPEPAGAGWDFTPEEVAKWGMNAAAEAAEQRSQPSDVTPQQSLEKTPSQRARRRRRNRNRGRGQGKQEGKAALVPDAATRRVEAHRDSRARMY</sequence>
<reference evidence="2 3" key="1">
    <citation type="submission" date="2016-10" db="EMBL/GenBank/DDBJ databases">
        <title>Genome sequence of the basidiomycete white-rot fungus Trametes pubescens.</title>
        <authorList>
            <person name="Makela M.R."/>
            <person name="Granchi Z."/>
            <person name="Peng M."/>
            <person name="De Vries R.P."/>
            <person name="Grigoriev I."/>
            <person name="Riley R."/>
            <person name="Hilden K."/>
        </authorList>
    </citation>
    <scope>NUCLEOTIDE SEQUENCE [LARGE SCALE GENOMIC DNA]</scope>
    <source>
        <strain evidence="2 3">FBCC735</strain>
    </source>
</reference>
<gene>
    <name evidence="2" type="ORF">TRAPUB_6341</name>
</gene>
<evidence type="ECO:0000313" key="3">
    <source>
        <dbReference type="Proteomes" id="UP000184267"/>
    </source>
</evidence>
<dbReference type="STRING" id="154538.A0A1M2V5X4"/>
<feature type="compositionally biased region" description="Basic and acidic residues" evidence="1">
    <location>
        <begin position="295"/>
        <end position="310"/>
    </location>
</feature>
<proteinExistence type="predicted"/>
<feature type="compositionally biased region" description="Polar residues" evidence="1">
    <location>
        <begin position="247"/>
        <end position="266"/>
    </location>
</feature>
<evidence type="ECO:0000256" key="1">
    <source>
        <dbReference type="SAM" id="MobiDB-lite"/>
    </source>
</evidence>
<feature type="compositionally biased region" description="Basic residues" evidence="1">
    <location>
        <begin position="267"/>
        <end position="280"/>
    </location>
</feature>
<dbReference type="OrthoDB" id="10251155at2759"/>
<accession>A0A1M2V5X4</accession>
<feature type="region of interest" description="Disordered" evidence="1">
    <location>
        <begin position="241"/>
        <end position="310"/>
    </location>
</feature>
<dbReference type="Proteomes" id="UP000184267">
    <property type="component" value="Unassembled WGS sequence"/>
</dbReference>
<evidence type="ECO:0000313" key="2">
    <source>
        <dbReference type="EMBL" id="OJT02998.1"/>
    </source>
</evidence>
<protein>
    <submittedName>
        <fullName evidence="2">Uncharacterized protein</fullName>
    </submittedName>
</protein>
<organism evidence="2 3">
    <name type="scientific">Trametes pubescens</name>
    <name type="common">White-rot fungus</name>
    <dbReference type="NCBI Taxonomy" id="154538"/>
    <lineage>
        <taxon>Eukaryota</taxon>
        <taxon>Fungi</taxon>
        <taxon>Dikarya</taxon>
        <taxon>Basidiomycota</taxon>
        <taxon>Agaricomycotina</taxon>
        <taxon>Agaricomycetes</taxon>
        <taxon>Polyporales</taxon>
        <taxon>Polyporaceae</taxon>
        <taxon>Trametes</taxon>
    </lineage>
</organism>
<dbReference type="OMA" id="CKICTPP"/>
<keyword evidence="3" id="KW-1185">Reference proteome</keyword>
<comment type="caution">
    <text evidence="2">The sequence shown here is derived from an EMBL/GenBank/DDBJ whole genome shotgun (WGS) entry which is preliminary data.</text>
</comment>
<name>A0A1M2V5X4_TRAPU</name>
<dbReference type="AlphaFoldDB" id="A0A1M2V5X4"/>